<evidence type="ECO:0000313" key="1">
    <source>
        <dbReference type="EMBL" id="PNP57212.1"/>
    </source>
</evidence>
<accession>A0A2K0UHF3</accession>
<dbReference type="Proteomes" id="UP000236290">
    <property type="component" value="Unassembled WGS sequence"/>
</dbReference>
<evidence type="ECO:0008006" key="3">
    <source>
        <dbReference type="Google" id="ProtNLM"/>
    </source>
</evidence>
<reference evidence="1 2" key="1">
    <citation type="submission" date="2017-02" db="EMBL/GenBank/DDBJ databases">
        <title>Genomes of Trichoderma spp. with biocontrol activity.</title>
        <authorList>
            <person name="Gardiner D."/>
            <person name="Kazan K."/>
            <person name="Vos C."/>
            <person name="Harvey P."/>
        </authorList>
    </citation>
    <scope>NUCLEOTIDE SEQUENCE [LARGE SCALE GENOMIC DNA]</scope>
    <source>
        <strain evidence="1 2">Tr1</strain>
    </source>
</reference>
<dbReference type="OrthoDB" id="4900297at2759"/>
<name>A0A2K0UHF3_TRIHA</name>
<dbReference type="Gene3D" id="3.40.50.300">
    <property type="entry name" value="P-loop containing nucleotide triphosphate hydrolases"/>
    <property type="match status" value="1"/>
</dbReference>
<sequence length="113" mass="12541">MGITEEVGPGFTTDQHRLNVMLSRQRSGLLVFGDIMVAGDLMASDGTRPNGRRLVRVRDGSHSHKMKEGMLHKVLRGWQTSGRVVTLPPRSNARAGPSNPVLPKRLEKYIAPW</sequence>
<gene>
    <name evidence="1" type="ORF">THARTR1_02742</name>
</gene>
<dbReference type="AlphaFoldDB" id="A0A2K0UHF3"/>
<organism evidence="1 2">
    <name type="scientific">Trichoderma harzianum</name>
    <name type="common">Hypocrea lixii</name>
    <dbReference type="NCBI Taxonomy" id="5544"/>
    <lineage>
        <taxon>Eukaryota</taxon>
        <taxon>Fungi</taxon>
        <taxon>Dikarya</taxon>
        <taxon>Ascomycota</taxon>
        <taxon>Pezizomycotina</taxon>
        <taxon>Sordariomycetes</taxon>
        <taxon>Hypocreomycetidae</taxon>
        <taxon>Hypocreales</taxon>
        <taxon>Hypocreaceae</taxon>
        <taxon>Trichoderma</taxon>
    </lineage>
</organism>
<evidence type="ECO:0000313" key="2">
    <source>
        <dbReference type="Proteomes" id="UP000236290"/>
    </source>
</evidence>
<dbReference type="EMBL" id="MTYI01000030">
    <property type="protein sequence ID" value="PNP57212.1"/>
    <property type="molecule type" value="Genomic_DNA"/>
</dbReference>
<protein>
    <recommendedName>
        <fullName evidence="3">DNA2/NAM7 helicase-like C-terminal domain-containing protein</fullName>
    </recommendedName>
</protein>
<proteinExistence type="predicted"/>
<comment type="caution">
    <text evidence="1">The sequence shown here is derived from an EMBL/GenBank/DDBJ whole genome shotgun (WGS) entry which is preliminary data.</text>
</comment>
<dbReference type="InterPro" id="IPR027417">
    <property type="entry name" value="P-loop_NTPase"/>
</dbReference>